<sequence length="67" mass="7488">MSERYLSYTEVAELIGVKTGALGNYNLPDPDAFIGRTRGWKRESIESWNANRPGHGGRPANAEQLRL</sequence>
<organism evidence="2 3">
    <name type="scientific">Gardnerella pickettii JCP8017A</name>
    <dbReference type="NCBI Taxonomy" id="1261062"/>
    <lineage>
        <taxon>Bacteria</taxon>
        <taxon>Bacillati</taxon>
        <taxon>Actinomycetota</taxon>
        <taxon>Actinomycetes</taxon>
        <taxon>Bifidobacteriales</taxon>
        <taxon>Bifidobacteriaceae</taxon>
        <taxon>Gardnerella</taxon>
        <taxon>Gardnerella pickettii</taxon>
    </lineage>
</organism>
<dbReference type="Proteomes" id="UP000015779">
    <property type="component" value="Unassembled WGS sequence"/>
</dbReference>
<gene>
    <name evidence="2" type="ORF">HMPREF1577_00871</name>
</gene>
<dbReference type="HOGENOM" id="CLU_177488_1_0_11"/>
<dbReference type="PATRIC" id="fig|1261062.4.peg.808"/>
<accession>T2PKG2</accession>
<evidence type="ECO:0000313" key="2">
    <source>
        <dbReference type="EMBL" id="EPI52158.1"/>
    </source>
</evidence>
<feature type="region of interest" description="Disordered" evidence="1">
    <location>
        <begin position="46"/>
        <end position="67"/>
    </location>
</feature>
<dbReference type="EMBL" id="ATJN01000044">
    <property type="protein sequence ID" value="EPI52158.1"/>
    <property type="molecule type" value="Genomic_DNA"/>
</dbReference>
<reference evidence="2 3" key="1">
    <citation type="submission" date="2013-06" db="EMBL/GenBank/DDBJ databases">
        <authorList>
            <person name="Weinstock G."/>
            <person name="Sodergren E."/>
            <person name="Lobos E.A."/>
            <person name="Fulton L."/>
            <person name="Fulton R."/>
            <person name="Courtney L."/>
            <person name="Fronick C."/>
            <person name="O'Laughlin M."/>
            <person name="Godfrey J."/>
            <person name="Wilson R.M."/>
            <person name="Miner T."/>
            <person name="Farmer C."/>
            <person name="Delehaunty K."/>
            <person name="Cordes M."/>
            <person name="Minx P."/>
            <person name="Tomlinson C."/>
            <person name="Chen J."/>
            <person name="Wollam A."/>
            <person name="Pepin K.H."/>
            <person name="Bhonagiri V."/>
            <person name="Zhang X."/>
            <person name="Warren W."/>
            <person name="Mitreva M."/>
            <person name="Mardis E.R."/>
            <person name="Wilson R.K."/>
        </authorList>
    </citation>
    <scope>NUCLEOTIDE SEQUENCE [LARGE SCALE GENOMIC DNA]</scope>
    <source>
        <strain evidence="2 3">JCP8017A</strain>
    </source>
</reference>
<evidence type="ECO:0000256" key="1">
    <source>
        <dbReference type="SAM" id="MobiDB-lite"/>
    </source>
</evidence>
<name>T2PKG2_9BIFI</name>
<proteinExistence type="predicted"/>
<evidence type="ECO:0000313" key="3">
    <source>
        <dbReference type="Proteomes" id="UP000015779"/>
    </source>
</evidence>
<comment type="caution">
    <text evidence="2">The sequence shown here is derived from an EMBL/GenBank/DDBJ whole genome shotgun (WGS) entry which is preliminary data.</text>
</comment>
<dbReference type="AlphaFoldDB" id="T2PKG2"/>
<dbReference type="RefSeq" id="WP_020758167.1">
    <property type="nucleotide sequence ID" value="NZ_KE347903.1"/>
</dbReference>
<protein>
    <submittedName>
        <fullName evidence="2">Uncharacterized protein</fullName>
    </submittedName>
</protein>